<gene>
    <name evidence="4" type="ORF">DEJ47_24710</name>
</gene>
<sequence>MSNEATLAKIRAILAKAEDPGVTPEESEAYFGKAAELMGKYGIERAMLAASDPTTDKVIQRTIVIEGSYASERRLLAGLIAKAVSVEPILSQMRKRGEKRFTYTVELYGFESDIERAEMLYASLSLQASNGLRATRPEWWESTTLATHRKAWLRGFTYTVVQRIKDAEARAKGEAEAVHGTSVALVLADRAAIAKRAADEANPSGVGEYKPRTRRTSAFEEGSAAGRRADIGAKRVGTRAGRSIAA</sequence>
<feature type="domain" description="DUF7168" evidence="3">
    <location>
        <begin position="67"/>
        <end position="177"/>
    </location>
</feature>
<feature type="domain" description="DUF2786" evidence="2">
    <location>
        <begin position="7"/>
        <end position="44"/>
    </location>
</feature>
<organism evidence="4 5">
    <name type="scientific">Streptomyces venezuelae</name>
    <dbReference type="NCBI Taxonomy" id="54571"/>
    <lineage>
        <taxon>Bacteria</taxon>
        <taxon>Bacillati</taxon>
        <taxon>Actinomycetota</taxon>
        <taxon>Actinomycetes</taxon>
        <taxon>Kitasatosporales</taxon>
        <taxon>Streptomycetaceae</taxon>
        <taxon>Streptomyces</taxon>
    </lineage>
</organism>
<accession>A0A5P2BFJ6</accession>
<dbReference type="InterPro" id="IPR055592">
    <property type="entry name" value="DUF7168"/>
</dbReference>
<dbReference type="Pfam" id="PF23771">
    <property type="entry name" value="DUF7168"/>
    <property type="match status" value="1"/>
</dbReference>
<name>A0A5P2BFJ6_STRVZ</name>
<dbReference type="InterPro" id="IPR024498">
    <property type="entry name" value="DUF2786"/>
</dbReference>
<reference evidence="4 5" key="1">
    <citation type="submission" date="2018-05" db="EMBL/GenBank/DDBJ databases">
        <title>Streptomyces venezuelae.</title>
        <authorList>
            <person name="Kim W."/>
            <person name="Lee N."/>
            <person name="Cho B.-K."/>
        </authorList>
    </citation>
    <scope>NUCLEOTIDE SEQUENCE [LARGE SCALE GENOMIC DNA]</scope>
    <source>
        <strain evidence="4 5">ATCC 14583</strain>
    </source>
</reference>
<evidence type="ECO:0000313" key="5">
    <source>
        <dbReference type="Proteomes" id="UP000323046"/>
    </source>
</evidence>
<proteinExistence type="predicted"/>
<evidence type="ECO:0000259" key="2">
    <source>
        <dbReference type="Pfam" id="PF10979"/>
    </source>
</evidence>
<evidence type="ECO:0000256" key="1">
    <source>
        <dbReference type="SAM" id="MobiDB-lite"/>
    </source>
</evidence>
<dbReference type="RefSeq" id="WP_150171719.1">
    <property type="nucleotide sequence ID" value="NZ_CP029193.1"/>
</dbReference>
<evidence type="ECO:0000313" key="4">
    <source>
        <dbReference type="EMBL" id="QES29204.1"/>
    </source>
</evidence>
<dbReference type="EMBL" id="CP029193">
    <property type="protein sequence ID" value="QES29204.1"/>
    <property type="molecule type" value="Genomic_DNA"/>
</dbReference>
<dbReference type="OrthoDB" id="5145833at2"/>
<dbReference type="Pfam" id="PF10979">
    <property type="entry name" value="DUF2786"/>
    <property type="match status" value="1"/>
</dbReference>
<keyword evidence="5" id="KW-1185">Reference proteome</keyword>
<protein>
    <submittedName>
        <fullName evidence="4">Uncharacterized protein</fullName>
    </submittedName>
</protein>
<dbReference type="AlphaFoldDB" id="A0A5P2BFJ6"/>
<feature type="region of interest" description="Disordered" evidence="1">
    <location>
        <begin position="199"/>
        <end position="246"/>
    </location>
</feature>
<dbReference type="Proteomes" id="UP000323046">
    <property type="component" value="Chromosome"/>
</dbReference>
<evidence type="ECO:0000259" key="3">
    <source>
        <dbReference type="Pfam" id="PF23771"/>
    </source>
</evidence>